<evidence type="ECO:0000313" key="3">
    <source>
        <dbReference type="Proteomes" id="UP000018291"/>
    </source>
</evidence>
<accession>R4Z257</accession>
<dbReference type="HOGENOM" id="CLU_2286347_0_0_11"/>
<protein>
    <submittedName>
        <fullName evidence="2">Uncharacterized protein</fullName>
    </submittedName>
</protein>
<dbReference type="AlphaFoldDB" id="R4Z257"/>
<keyword evidence="3" id="KW-1185">Reference proteome</keyword>
<feature type="compositionally biased region" description="Polar residues" evidence="1">
    <location>
        <begin position="68"/>
        <end position="88"/>
    </location>
</feature>
<dbReference type="EMBL" id="CANL01000014">
    <property type="protein sequence ID" value="CCM63336.1"/>
    <property type="molecule type" value="Genomic_DNA"/>
</dbReference>
<gene>
    <name evidence="2" type="ORF">BN381_210026</name>
</gene>
<organism evidence="2 3">
    <name type="scientific">Candidatus Neomicrothrix parvicella RN1</name>
    <dbReference type="NCBI Taxonomy" id="1229780"/>
    <lineage>
        <taxon>Bacteria</taxon>
        <taxon>Bacillati</taxon>
        <taxon>Actinomycetota</taxon>
        <taxon>Acidimicrobiia</taxon>
        <taxon>Acidimicrobiales</taxon>
        <taxon>Microthrixaceae</taxon>
        <taxon>Candidatus Neomicrothrix</taxon>
    </lineage>
</organism>
<dbReference type="Proteomes" id="UP000018291">
    <property type="component" value="Unassembled WGS sequence"/>
</dbReference>
<evidence type="ECO:0000256" key="1">
    <source>
        <dbReference type="SAM" id="MobiDB-lite"/>
    </source>
</evidence>
<proteinExistence type="predicted"/>
<sequence length="101" mass="10805">MVVDHGTGDVIWGAKDCAAVTLENLTDNHATQLTDIKRFGRGIWRAYQFKEALRATLLTTRSALMTQGGFSTVGSPRSNGPSCRSSSHPVPGPHPTQVQAA</sequence>
<comment type="caution">
    <text evidence="2">The sequence shown here is derived from an EMBL/GenBank/DDBJ whole genome shotgun (WGS) entry which is preliminary data.</text>
</comment>
<reference evidence="2 3" key="1">
    <citation type="journal article" date="2013" name="ISME J.">
        <title>Metabolic model for the filamentous 'Candidatus Microthrix parvicella' based on genomic and metagenomic analyses.</title>
        <authorList>
            <person name="Jon McIlroy S."/>
            <person name="Kristiansen R."/>
            <person name="Albertsen M."/>
            <person name="Michael Karst S."/>
            <person name="Rossetti S."/>
            <person name="Lund Nielsen J."/>
            <person name="Tandoi V."/>
            <person name="James Seviour R."/>
            <person name="Nielsen P.H."/>
        </authorList>
    </citation>
    <scope>NUCLEOTIDE SEQUENCE [LARGE SCALE GENOMIC DNA]</scope>
    <source>
        <strain evidence="2 3">RN1</strain>
    </source>
</reference>
<feature type="region of interest" description="Disordered" evidence="1">
    <location>
        <begin position="67"/>
        <end position="101"/>
    </location>
</feature>
<evidence type="ECO:0000313" key="2">
    <source>
        <dbReference type="EMBL" id="CCM63336.1"/>
    </source>
</evidence>
<name>R4Z257_9ACTN</name>